<accession>A0AAD6WQD1</accession>
<organism evidence="1 2">
    <name type="scientific">Mycena alexandri</name>
    <dbReference type="NCBI Taxonomy" id="1745969"/>
    <lineage>
        <taxon>Eukaryota</taxon>
        <taxon>Fungi</taxon>
        <taxon>Dikarya</taxon>
        <taxon>Basidiomycota</taxon>
        <taxon>Agaricomycotina</taxon>
        <taxon>Agaricomycetes</taxon>
        <taxon>Agaricomycetidae</taxon>
        <taxon>Agaricales</taxon>
        <taxon>Marasmiineae</taxon>
        <taxon>Mycenaceae</taxon>
        <taxon>Mycena</taxon>
    </lineage>
</organism>
<protein>
    <submittedName>
        <fullName evidence="1">Uncharacterized protein</fullName>
    </submittedName>
</protein>
<proteinExistence type="predicted"/>
<keyword evidence="2" id="KW-1185">Reference proteome</keyword>
<name>A0AAD6WQD1_9AGAR</name>
<evidence type="ECO:0000313" key="1">
    <source>
        <dbReference type="EMBL" id="KAJ7017064.1"/>
    </source>
</evidence>
<reference evidence="1" key="1">
    <citation type="submission" date="2023-03" db="EMBL/GenBank/DDBJ databases">
        <title>Massive genome expansion in bonnet fungi (Mycena s.s.) driven by repeated elements and novel gene families across ecological guilds.</title>
        <authorList>
            <consortium name="Lawrence Berkeley National Laboratory"/>
            <person name="Harder C.B."/>
            <person name="Miyauchi S."/>
            <person name="Viragh M."/>
            <person name="Kuo A."/>
            <person name="Thoen E."/>
            <person name="Andreopoulos B."/>
            <person name="Lu D."/>
            <person name="Skrede I."/>
            <person name="Drula E."/>
            <person name="Henrissat B."/>
            <person name="Morin E."/>
            <person name="Kohler A."/>
            <person name="Barry K."/>
            <person name="LaButti K."/>
            <person name="Morin E."/>
            <person name="Salamov A."/>
            <person name="Lipzen A."/>
            <person name="Mereny Z."/>
            <person name="Hegedus B."/>
            <person name="Baldrian P."/>
            <person name="Stursova M."/>
            <person name="Weitz H."/>
            <person name="Taylor A."/>
            <person name="Grigoriev I.V."/>
            <person name="Nagy L.G."/>
            <person name="Martin F."/>
            <person name="Kauserud H."/>
        </authorList>
    </citation>
    <scope>NUCLEOTIDE SEQUENCE</scope>
    <source>
        <strain evidence="1">CBHHK200</strain>
    </source>
</reference>
<dbReference type="EMBL" id="JARJCM010000439">
    <property type="protein sequence ID" value="KAJ7017064.1"/>
    <property type="molecule type" value="Genomic_DNA"/>
</dbReference>
<dbReference type="Proteomes" id="UP001218188">
    <property type="component" value="Unassembled WGS sequence"/>
</dbReference>
<dbReference type="AlphaFoldDB" id="A0AAD6WQD1"/>
<sequence>MLAARCVKSAPPPPAIPSATNSSLIPTCAFLFCLPNALLYFNPHPIPIPLVFGCGARMCAHPRLPVAFPTPVRRRLFSRARSQGGALCVHIRTAAGSERGNPAFPFSDSRTPPPPVRAVCIECRMRAGRCVASPACVGRAGLVCVTSSPTPSSPLAPLNHLRSCRPRIPVPPESSAHSLAPAADAVPVHVRMRSIPAYVEGAEWMCGVGCKLSCGGGARTELPCAHSVLRACHPPVSDSLGARADAAAVCVECPRAELTSAARVTRAWERLRADSFLPAQFSAHTIIPLYCLTRVSYPYTPPCHMHFFE</sequence>
<comment type="caution">
    <text evidence="1">The sequence shown here is derived from an EMBL/GenBank/DDBJ whole genome shotgun (WGS) entry which is preliminary data.</text>
</comment>
<gene>
    <name evidence="1" type="ORF">C8F04DRAFT_1280163</name>
</gene>
<evidence type="ECO:0000313" key="2">
    <source>
        <dbReference type="Proteomes" id="UP001218188"/>
    </source>
</evidence>